<dbReference type="KEGG" id="pspc:Strain318_002140"/>
<name>A0AA49JVN1_9BACT</name>
<dbReference type="Proteomes" id="UP001229955">
    <property type="component" value="Chromosome"/>
</dbReference>
<dbReference type="EMBL" id="CP130612">
    <property type="protein sequence ID" value="WKW12831.1"/>
    <property type="molecule type" value="Genomic_DNA"/>
</dbReference>
<accession>A0AA49JVN1</accession>
<proteinExistence type="predicted"/>
<evidence type="ECO:0000313" key="5">
    <source>
        <dbReference type="Proteomes" id="UP001229955"/>
    </source>
</evidence>
<keyword evidence="5" id="KW-1185">Reference proteome</keyword>
<evidence type="ECO:0000256" key="2">
    <source>
        <dbReference type="SAM" id="SignalP"/>
    </source>
</evidence>
<evidence type="ECO:0008006" key="6">
    <source>
        <dbReference type="Google" id="ProtNLM"/>
    </source>
</evidence>
<feature type="region of interest" description="Disordered" evidence="1">
    <location>
        <begin position="25"/>
        <end position="44"/>
    </location>
</feature>
<evidence type="ECO:0000313" key="3">
    <source>
        <dbReference type="EMBL" id="WKW12831.1"/>
    </source>
</evidence>
<keyword evidence="2" id="KW-0732">Signal</keyword>
<sequence>MTGFSRIVAALLVAVLVGCDRGAAPEASTPDAGSSPSTSAPSAVPDSLQIDVAQLTLIGFHPFATDSMLERDEALATILDDFGYHLSGAMTALRDSGWVVDTRIADTLHFRSSGRTWTWIRPADSVNVGYILTDSTGRIRTLFGVRTNIDLVIVADSFARGSRR</sequence>
<dbReference type="AlphaFoldDB" id="A0AA49JVN1"/>
<accession>A0AA49K1Y6</accession>
<evidence type="ECO:0000313" key="4">
    <source>
        <dbReference type="EMBL" id="WKW15738.1"/>
    </source>
</evidence>
<feature type="compositionally biased region" description="Low complexity" evidence="1">
    <location>
        <begin position="27"/>
        <end position="44"/>
    </location>
</feature>
<feature type="chain" id="PRO_5041448995" description="Lipoprotein" evidence="2">
    <location>
        <begin position="24"/>
        <end position="164"/>
    </location>
</feature>
<dbReference type="RefSeq" id="WP_367885706.1">
    <property type="nucleotide sequence ID" value="NZ_CP130612.1"/>
</dbReference>
<feature type="signal peptide" evidence="2">
    <location>
        <begin position="1"/>
        <end position="23"/>
    </location>
</feature>
<organism evidence="3">
    <name type="scientific">Pseudogemmatithrix spongiicola</name>
    <dbReference type="NCBI Taxonomy" id="3062599"/>
    <lineage>
        <taxon>Bacteria</taxon>
        <taxon>Pseudomonadati</taxon>
        <taxon>Gemmatimonadota</taxon>
        <taxon>Gemmatimonadia</taxon>
        <taxon>Gemmatimonadales</taxon>
        <taxon>Gemmatimonadaceae</taxon>
        <taxon>Pseudogemmatithrix</taxon>
    </lineage>
</organism>
<gene>
    <name evidence="3" type="ORF">Strain138_002141</name>
    <name evidence="4" type="ORF">Strain318_002140</name>
</gene>
<protein>
    <recommendedName>
        <fullName evidence="6">Lipoprotein</fullName>
    </recommendedName>
</protein>
<dbReference type="EMBL" id="CP130613">
    <property type="protein sequence ID" value="WKW15738.1"/>
    <property type="molecule type" value="Genomic_DNA"/>
</dbReference>
<dbReference type="PROSITE" id="PS51257">
    <property type="entry name" value="PROKAR_LIPOPROTEIN"/>
    <property type="match status" value="1"/>
</dbReference>
<evidence type="ECO:0000256" key="1">
    <source>
        <dbReference type="SAM" id="MobiDB-lite"/>
    </source>
</evidence>
<reference evidence="3" key="1">
    <citation type="submission" date="2023-07" db="EMBL/GenBank/DDBJ databases">
        <authorList>
            <person name="Haufschild T."/>
            <person name="Kallscheuer N."/>
            <person name="Hammer J."/>
            <person name="Kohn T."/>
            <person name="Kabuu M."/>
            <person name="Jogler M."/>
            <person name="Wohfarth N."/>
            <person name="Heuer A."/>
            <person name="Rohde M."/>
            <person name="van Teeseling M.C.F."/>
            <person name="Jogler C."/>
        </authorList>
    </citation>
    <scope>NUCLEOTIDE SEQUENCE</scope>
    <source>
        <strain evidence="3">Strain 138</strain>
        <strain evidence="4">Strain 318</strain>
    </source>
</reference>